<dbReference type="Gene3D" id="1.25.40.10">
    <property type="entry name" value="Tetratricopeptide repeat domain"/>
    <property type="match status" value="1"/>
</dbReference>
<dbReference type="SUPFAM" id="SSF53474">
    <property type="entry name" value="alpha/beta-Hydrolases"/>
    <property type="match status" value="1"/>
</dbReference>
<evidence type="ECO:0000313" key="1">
    <source>
        <dbReference type="EMBL" id="MCG2461556.1"/>
    </source>
</evidence>
<keyword evidence="2" id="KW-1185">Reference proteome</keyword>
<dbReference type="Proteomes" id="UP001200642">
    <property type="component" value="Unassembled WGS sequence"/>
</dbReference>
<accession>A0AAE3EXT3</accession>
<reference evidence="1" key="1">
    <citation type="submission" date="2023-02" db="EMBL/GenBank/DDBJ databases">
        <title>Genome of Flavobacteriaceae gen. nov. sp. strain F89.</title>
        <authorList>
            <person name="Wang Y."/>
        </authorList>
    </citation>
    <scope>NUCLEOTIDE SEQUENCE</scope>
    <source>
        <strain evidence="1">F89</strain>
    </source>
</reference>
<gene>
    <name evidence="1" type="ORF">K8352_12415</name>
</gene>
<evidence type="ECO:0000313" key="2">
    <source>
        <dbReference type="Proteomes" id="UP001200642"/>
    </source>
</evidence>
<sequence>MKRLIATIAFLLCYGLKAQVTQDVFESFKLQQKRNVSYYIPENYSAAKKYPIVVVLDAEYLFDNVVANTKFRSRFQGMPECIVVGVNQYKNEQRYYDCGFEKDTGLPTDDGKKFFEFLGMELIPYLEGNYSTAPFKMFVGYDITANFGNFYLFKEKSIFNAYISISPTLAPEMETRVPARLGALDQKIFYQLILEGEKTKDRAGILAIDKAIKALDKDNIYYNFTEYPLADHVTVATYGIGPALDNIFSIFKPISPKEYKEEILTSDDPPFKYMENKYATIQELFGFKKPIELNDIMAIYAASKKKEDYGSLKSLSDLCKKEFPDTMMGFYFEGECYEHEGQAKKALRTYEKAFGMEEIDFLTKEMALEKIDALKADFGF</sequence>
<proteinExistence type="predicted"/>
<dbReference type="Pfam" id="PF00756">
    <property type="entry name" value="Esterase"/>
    <property type="match status" value="1"/>
</dbReference>
<dbReference type="InterPro" id="IPR011990">
    <property type="entry name" value="TPR-like_helical_dom_sf"/>
</dbReference>
<dbReference type="EMBL" id="JAIRBC010000017">
    <property type="protein sequence ID" value="MCG2461556.1"/>
    <property type="molecule type" value="Genomic_DNA"/>
</dbReference>
<dbReference type="RefSeq" id="WP_317902698.1">
    <property type="nucleotide sequence ID" value="NZ_JAIRBC010000017.1"/>
</dbReference>
<organism evidence="1 2">
    <name type="scientific">Cerina litoralis</name>
    <dbReference type="NCBI Taxonomy" id="2874477"/>
    <lineage>
        <taxon>Bacteria</taxon>
        <taxon>Pseudomonadati</taxon>
        <taxon>Bacteroidota</taxon>
        <taxon>Flavobacteriia</taxon>
        <taxon>Flavobacteriales</taxon>
        <taxon>Flavobacteriaceae</taxon>
        <taxon>Cerina</taxon>
    </lineage>
</organism>
<comment type="caution">
    <text evidence="1">The sequence shown here is derived from an EMBL/GenBank/DDBJ whole genome shotgun (WGS) entry which is preliminary data.</text>
</comment>
<dbReference type="InterPro" id="IPR029058">
    <property type="entry name" value="AB_hydrolase_fold"/>
</dbReference>
<dbReference type="Gene3D" id="3.40.50.1820">
    <property type="entry name" value="alpha/beta hydrolase"/>
    <property type="match status" value="1"/>
</dbReference>
<dbReference type="InterPro" id="IPR000801">
    <property type="entry name" value="Esterase-like"/>
</dbReference>
<dbReference type="AlphaFoldDB" id="A0AAE3EXT3"/>
<name>A0AAE3EXT3_9FLAO</name>
<protein>
    <submittedName>
        <fullName evidence="1">Esterase</fullName>
    </submittedName>
</protein>